<name>A0A8J8NZ51_HALGN</name>
<organism evidence="1 2">
    <name type="scientific">Halteria grandinella</name>
    <dbReference type="NCBI Taxonomy" id="5974"/>
    <lineage>
        <taxon>Eukaryota</taxon>
        <taxon>Sar</taxon>
        <taxon>Alveolata</taxon>
        <taxon>Ciliophora</taxon>
        <taxon>Intramacronucleata</taxon>
        <taxon>Spirotrichea</taxon>
        <taxon>Stichotrichia</taxon>
        <taxon>Sporadotrichida</taxon>
        <taxon>Halteriidae</taxon>
        <taxon>Halteria</taxon>
    </lineage>
</organism>
<sequence length="100" mass="11994">MMLQTRLLSLQVKLLLYLESQYLRNNSRQRYHPFLIFTLKKNLQKLKMKLSLIINLMCRSSNTPKSTILVQKKFLRSEFHKQILSYQISLVPKQVNLSRQ</sequence>
<evidence type="ECO:0000313" key="1">
    <source>
        <dbReference type="EMBL" id="TNV82869.1"/>
    </source>
</evidence>
<dbReference type="AlphaFoldDB" id="A0A8J8NZ51"/>
<dbReference type="Proteomes" id="UP000785679">
    <property type="component" value="Unassembled WGS sequence"/>
</dbReference>
<gene>
    <name evidence="1" type="ORF">FGO68_gene3136</name>
</gene>
<reference evidence="1" key="1">
    <citation type="submission" date="2019-06" db="EMBL/GenBank/DDBJ databases">
        <authorList>
            <person name="Zheng W."/>
        </authorList>
    </citation>
    <scope>NUCLEOTIDE SEQUENCE</scope>
    <source>
        <strain evidence="1">QDHG01</strain>
    </source>
</reference>
<keyword evidence="2" id="KW-1185">Reference proteome</keyword>
<protein>
    <submittedName>
        <fullName evidence="1">Uncharacterized protein</fullName>
    </submittedName>
</protein>
<comment type="caution">
    <text evidence="1">The sequence shown here is derived from an EMBL/GenBank/DDBJ whole genome shotgun (WGS) entry which is preliminary data.</text>
</comment>
<evidence type="ECO:0000313" key="2">
    <source>
        <dbReference type="Proteomes" id="UP000785679"/>
    </source>
</evidence>
<accession>A0A8J8NZ51</accession>
<proteinExistence type="predicted"/>
<dbReference type="EMBL" id="RRYP01004427">
    <property type="protein sequence ID" value="TNV82869.1"/>
    <property type="molecule type" value="Genomic_DNA"/>
</dbReference>